<evidence type="ECO:0000313" key="4">
    <source>
        <dbReference type="Proteomes" id="UP000494106"/>
    </source>
</evidence>
<feature type="compositionally biased region" description="Basic and acidic residues" evidence="1">
    <location>
        <begin position="64"/>
        <end position="75"/>
    </location>
</feature>
<evidence type="ECO:0000313" key="5">
    <source>
        <dbReference type="Proteomes" id="UP000494256"/>
    </source>
</evidence>
<evidence type="ECO:0000256" key="1">
    <source>
        <dbReference type="SAM" id="MobiDB-lite"/>
    </source>
</evidence>
<dbReference type="AlphaFoldDB" id="A0A8S1AI65"/>
<dbReference type="EMBL" id="CADEBD010000337">
    <property type="protein sequence ID" value="CAB3247392.1"/>
    <property type="molecule type" value="Genomic_DNA"/>
</dbReference>
<name>A0A8S1AI65_ARCPL</name>
<evidence type="ECO:0000313" key="3">
    <source>
        <dbReference type="EMBL" id="CAB3247392.1"/>
    </source>
</evidence>
<accession>A0A8S1AI65</accession>
<gene>
    <name evidence="3" type="ORF">APLA_LOCUS11880</name>
    <name evidence="2" type="ORF">APLA_LOCUS1903</name>
</gene>
<feature type="compositionally biased region" description="Low complexity" evidence="1">
    <location>
        <begin position="1"/>
        <end position="16"/>
    </location>
</feature>
<proteinExistence type="predicted"/>
<dbReference type="Proteomes" id="UP000494106">
    <property type="component" value="Unassembled WGS sequence"/>
</dbReference>
<sequence>METQTRRAAWQTAAEATAHRVASQAQPSAVCRARAHSRVCGGPPSKSRTPERMESAGAPPSEALGRHERSTEPAHAHTIYLRHTHECLKQIWEAHSSELTSRPRECSPLVRRAPAHRVLSNLTTY</sequence>
<comment type="caution">
    <text evidence="3">The sequence shown here is derived from an EMBL/GenBank/DDBJ whole genome shotgun (WGS) entry which is preliminary data.</text>
</comment>
<keyword evidence="4" id="KW-1185">Reference proteome</keyword>
<dbReference type="EMBL" id="CADEBC010000135">
    <property type="protein sequence ID" value="CAB3223995.1"/>
    <property type="molecule type" value="Genomic_DNA"/>
</dbReference>
<organism evidence="3 5">
    <name type="scientific">Arctia plantaginis</name>
    <name type="common">Wood tiger moth</name>
    <name type="synonym">Phalaena plantaginis</name>
    <dbReference type="NCBI Taxonomy" id="874455"/>
    <lineage>
        <taxon>Eukaryota</taxon>
        <taxon>Metazoa</taxon>
        <taxon>Ecdysozoa</taxon>
        <taxon>Arthropoda</taxon>
        <taxon>Hexapoda</taxon>
        <taxon>Insecta</taxon>
        <taxon>Pterygota</taxon>
        <taxon>Neoptera</taxon>
        <taxon>Endopterygota</taxon>
        <taxon>Lepidoptera</taxon>
        <taxon>Glossata</taxon>
        <taxon>Ditrysia</taxon>
        <taxon>Noctuoidea</taxon>
        <taxon>Erebidae</taxon>
        <taxon>Arctiinae</taxon>
        <taxon>Arctia</taxon>
    </lineage>
</organism>
<feature type="region of interest" description="Disordered" evidence="1">
    <location>
        <begin position="1"/>
        <end position="77"/>
    </location>
</feature>
<protein>
    <submittedName>
        <fullName evidence="3">Uncharacterized protein</fullName>
    </submittedName>
</protein>
<reference evidence="4 5" key="1">
    <citation type="submission" date="2020-04" db="EMBL/GenBank/DDBJ databases">
        <authorList>
            <person name="Wallbank WR R."/>
            <person name="Pardo Diaz C."/>
            <person name="Kozak K."/>
            <person name="Martin S."/>
            <person name="Jiggins C."/>
            <person name="Moest M."/>
            <person name="Warren A I."/>
            <person name="Byers J.R.P. K."/>
            <person name="Montejo-Kovacevich G."/>
            <person name="Yen C E."/>
        </authorList>
    </citation>
    <scope>NUCLEOTIDE SEQUENCE [LARGE SCALE GENOMIC DNA]</scope>
</reference>
<evidence type="ECO:0000313" key="2">
    <source>
        <dbReference type="EMBL" id="CAB3223995.1"/>
    </source>
</evidence>
<dbReference type="Proteomes" id="UP000494256">
    <property type="component" value="Unassembled WGS sequence"/>
</dbReference>